<proteinExistence type="predicted"/>
<dbReference type="AlphaFoldDB" id="A0A5B0R985"/>
<protein>
    <submittedName>
        <fullName evidence="2">Uncharacterized protein</fullName>
    </submittedName>
</protein>
<evidence type="ECO:0000256" key="1">
    <source>
        <dbReference type="SAM" id="MobiDB-lite"/>
    </source>
</evidence>
<evidence type="ECO:0000313" key="2">
    <source>
        <dbReference type="EMBL" id="KAA1122361.1"/>
    </source>
</evidence>
<feature type="region of interest" description="Disordered" evidence="1">
    <location>
        <begin position="1"/>
        <end position="30"/>
    </location>
</feature>
<reference evidence="2 3" key="1">
    <citation type="submission" date="2019-05" db="EMBL/GenBank/DDBJ databases">
        <title>Emergence of the Ug99 lineage of the wheat stem rust pathogen through somatic hybridization.</title>
        <authorList>
            <person name="Li F."/>
            <person name="Upadhyaya N.M."/>
            <person name="Sperschneider J."/>
            <person name="Matny O."/>
            <person name="Nguyen-Phuc H."/>
            <person name="Mago R."/>
            <person name="Raley C."/>
            <person name="Miller M.E."/>
            <person name="Silverstein K.A.T."/>
            <person name="Henningsen E."/>
            <person name="Hirsch C.D."/>
            <person name="Visser B."/>
            <person name="Pretorius Z.A."/>
            <person name="Steffenson B.J."/>
            <person name="Schwessinger B."/>
            <person name="Dodds P.N."/>
            <person name="Figueroa M."/>
        </authorList>
    </citation>
    <scope>NUCLEOTIDE SEQUENCE [LARGE SCALE GENOMIC DNA]</scope>
    <source>
        <strain evidence="2 3">Ug99</strain>
    </source>
</reference>
<gene>
    <name evidence="2" type="ORF">PGTUg99_037068</name>
</gene>
<name>A0A5B0R985_PUCGR</name>
<comment type="caution">
    <text evidence="2">The sequence shown here is derived from an EMBL/GenBank/DDBJ whole genome shotgun (WGS) entry which is preliminary data.</text>
</comment>
<accession>A0A5B0R985</accession>
<sequence length="129" mass="14271">MAEVDIASHDLMTKETVKTEPKQESTSHTLLVPAPMRIKASSASNRFVLEGTQTQVSNLPSSRTYPSTFRYADRIPSLLAETPPKPPPVVILDLGSYPRGHRKHPHNLGPSLILFILNIIPNHPITRCS</sequence>
<dbReference type="Proteomes" id="UP000325313">
    <property type="component" value="Unassembled WGS sequence"/>
</dbReference>
<feature type="compositionally biased region" description="Basic and acidic residues" evidence="1">
    <location>
        <begin position="1"/>
        <end position="25"/>
    </location>
</feature>
<dbReference type="EMBL" id="VDEP01000236">
    <property type="protein sequence ID" value="KAA1122361.1"/>
    <property type="molecule type" value="Genomic_DNA"/>
</dbReference>
<organism evidence="2 3">
    <name type="scientific">Puccinia graminis f. sp. tritici</name>
    <dbReference type="NCBI Taxonomy" id="56615"/>
    <lineage>
        <taxon>Eukaryota</taxon>
        <taxon>Fungi</taxon>
        <taxon>Dikarya</taxon>
        <taxon>Basidiomycota</taxon>
        <taxon>Pucciniomycotina</taxon>
        <taxon>Pucciniomycetes</taxon>
        <taxon>Pucciniales</taxon>
        <taxon>Pucciniaceae</taxon>
        <taxon>Puccinia</taxon>
    </lineage>
</organism>
<evidence type="ECO:0000313" key="3">
    <source>
        <dbReference type="Proteomes" id="UP000325313"/>
    </source>
</evidence>